<proteinExistence type="predicted"/>
<evidence type="ECO:0008006" key="3">
    <source>
        <dbReference type="Google" id="ProtNLM"/>
    </source>
</evidence>
<organism evidence="1 2">
    <name type="scientific">Pseudobacteroides cellulosolvens ATCC 35603 = DSM 2933</name>
    <dbReference type="NCBI Taxonomy" id="398512"/>
    <lineage>
        <taxon>Bacteria</taxon>
        <taxon>Bacillati</taxon>
        <taxon>Bacillota</taxon>
        <taxon>Clostridia</taxon>
        <taxon>Eubacteriales</taxon>
        <taxon>Oscillospiraceae</taxon>
        <taxon>Pseudobacteroides</taxon>
    </lineage>
</organism>
<dbReference type="RefSeq" id="WP_036945018.1">
    <property type="nucleotide sequence ID" value="NZ_JQKC01000041.1"/>
</dbReference>
<dbReference type="OrthoDB" id="114026at2"/>
<gene>
    <name evidence="1" type="ORF">Bccel_5288</name>
</gene>
<name>A0A0L6JVW4_9FIRM</name>
<dbReference type="Pfam" id="PF06940">
    <property type="entry name" value="DUF1287"/>
    <property type="match status" value="1"/>
</dbReference>
<evidence type="ECO:0000313" key="1">
    <source>
        <dbReference type="EMBL" id="KNY30011.1"/>
    </source>
</evidence>
<sequence length="229" mass="26468" precursor="true">MKKVIIIATILCALLAAGITVFSYYRYQNPFYYIKGSIAVENINFNKDKDCDGVSDPDDIVEGARKEIANKTRYKDGYFDGGYPPQSEGVCTDVIWRSLKNAGYNLKTLMDNDIAKNLKDYADRIDKPDPNIDFRRVKNQLVFLEKHAKSLTIEVIPYDKDNLSKWQRGDIVILKTPTTDHVAIISDKRRRDGVPYILHNASTYAMEENLLLKWYKKKYIIGHFRFPKN</sequence>
<dbReference type="AlphaFoldDB" id="A0A0L6JVW4"/>
<keyword evidence="2" id="KW-1185">Reference proteome</keyword>
<dbReference type="InterPro" id="IPR009706">
    <property type="entry name" value="DUF1287"/>
</dbReference>
<reference evidence="2" key="1">
    <citation type="submission" date="2015-07" db="EMBL/GenBank/DDBJ databases">
        <title>Near-Complete Genome Sequence of the Cellulolytic Bacterium Bacteroides (Pseudobacteroides) cellulosolvens ATCC 35603.</title>
        <authorList>
            <person name="Dassa B."/>
            <person name="Utturkar S.M."/>
            <person name="Klingeman D.M."/>
            <person name="Hurt R.A."/>
            <person name="Keller M."/>
            <person name="Xu J."/>
            <person name="Reddy Y.H.K."/>
            <person name="Borovok I."/>
            <person name="Grinberg I.R."/>
            <person name="Lamed R."/>
            <person name="Zhivin O."/>
            <person name="Bayer E.A."/>
            <person name="Brown S.D."/>
        </authorList>
    </citation>
    <scope>NUCLEOTIDE SEQUENCE [LARGE SCALE GENOMIC DNA]</scope>
    <source>
        <strain evidence="2">DSM 2933</strain>
    </source>
</reference>
<dbReference type="Proteomes" id="UP000036923">
    <property type="component" value="Unassembled WGS sequence"/>
</dbReference>
<dbReference type="STRING" id="398512.Bccel_5288"/>
<protein>
    <recommendedName>
        <fullName evidence="3">DUF1287 domain-containing protein</fullName>
    </recommendedName>
</protein>
<comment type="caution">
    <text evidence="1">The sequence shown here is derived from an EMBL/GenBank/DDBJ whole genome shotgun (WGS) entry which is preliminary data.</text>
</comment>
<dbReference type="EMBL" id="LGTC01000001">
    <property type="protein sequence ID" value="KNY30011.1"/>
    <property type="molecule type" value="Genomic_DNA"/>
</dbReference>
<dbReference type="PATRIC" id="fig|398512.5.peg.5544"/>
<evidence type="ECO:0000313" key="2">
    <source>
        <dbReference type="Proteomes" id="UP000036923"/>
    </source>
</evidence>
<accession>A0A0L6JVW4</accession>
<dbReference type="eggNOG" id="COG3738">
    <property type="taxonomic scope" value="Bacteria"/>
</dbReference>